<dbReference type="AlphaFoldDB" id="A0A6C0IR42"/>
<organism evidence="1">
    <name type="scientific">viral metagenome</name>
    <dbReference type="NCBI Taxonomy" id="1070528"/>
    <lineage>
        <taxon>unclassified sequences</taxon>
        <taxon>metagenomes</taxon>
        <taxon>organismal metagenomes</taxon>
    </lineage>
</organism>
<dbReference type="EMBL" id="MN740245">
    <property type="protein sequence ID" value="QHT95678.1"/>
    <property type="molecule type" value="Genomic_DNA"/>
</dbReference>
<sequence>MNFVLDKHFEKECIDFIHIRERVMRKIVKDGEIKFDQILSEDRAVDIKLELQNIIREGIKTYSEIMGRPITKNEIYMMFG</sequence>
<reference evidence="1" key="1">
    <citation type="journal article" date="2020" name="Nature">
        <title>Giant virus diversity and host interactions through global metagenomics.</title>
        <authorList>
            <person name="Schulz F."/>
            <person name="Roux S."/>
            <person name="Paez-Espino D."/>
            <person name="Jungbluth S."/>
            <person name="Walsh D.A."/>
            <person name="Denef V.J."/>
            <person name="McMahon K.D."/>
            <person name="Konstantinidis K.T."/>
            <person name="Eloe-Fadrosh E.A."/>
            <person name="Kyrpides N.C."/>
            <person name="Woyke T."/>
        </authorList>
    </citation>
    <scope>NUCLEOTIDE SEQUENCE</scope>
    <source>
        <strain evidence="1">GVMAG-M-3300024301-20</strain>
    </source>
</reference>
<evidence type="ECO:0000313" key="1">
    <source>
        <dbReference type="EMBL" id="QHT95678.1"/>
    </source>
</evidence>
<name>A0A6C0IR42_9ZZZZ</name>
<proteinExistence type="predicted"/>
<accession>A0A6C0IR42</accession>
<protein>
    <submittedName>
        <fullName evidence="1">Uncharacterized protein</fullName>
    </submittedName>
</protein>